<dbReference type="NCBIfam" id="TIGR04372">
    <property type="entry name" value="glycosyl_04372"/>
    <property type="match status" value="1"/>
</dbReference>
<evidence type="ECO:0008006" key="3">
    <source>
        <dbReference type="Google" id="ProtNLM"/>
    </source>
</evidence>
<protein>
    <recommendedName>
        <fullName evidence="3">TIGR04372 family glycosyltransferase</fullName>
    </recommendedName>
</protein>
<gene>
    <name evidence="1" type="ORF">GCM10025770_16590</name>
</gene>
<dbReference type="Gene3D" id="1.25.40.10">
    <property type="entry name" value="Tetratricopeptide repeat domain"/>
    <property type="match status" value="1"/>
</dbReference>
<keyword evidence="2" id="KW-1185">Reference proteome</keyword>
<organism evidence="1 2">
    <name type="scientific">Viridibacterium curvum</name>
    <dbReference type="NCBI Taxonomy" id="1101404"/>
    <lineage>
        <taxon>Bacteria</taxon>
        <taxon>Pseudomonadati</taxon>
        <taxon>Pseudomonadota</taxon>
        <taxon>Betaproteobacteria</taxon>
        <taxon>Rhodocyclales</taxon>
        <taxon>Rhodocyclaceae</taxon>
        <taxon>Viridibacterium</taxon>
    </lineage>
</organism>
<dbReference type="EMBL" id="BAABLD010000008">
    <property type="protein sequence ID" value="GAA5163808.1"/>
    <property type="molecule type" value="Genomic_DNA"/>
</dbReference>
<evidence type="ECO:0000313" key="2">
    <source>
        <dbReference type="Proteomes" id="UP001500547"/>
    </source>
</evidence>
<reference evidence="2" key="1">
    <citation type="journal article" date="2019" name="Int. J. Syst. Evol. Microbiol.">
        <title>The Global Catalogue of Microorganisms (GCM) 10K type strain sequencing project: providing services to taxonomists for standard genome sequencing and annotation.</title>
        <authorList>
            <consortium name="The Broad Institute Genomics Platform"/>
            <consortium name="The Broad Institute Genome Sequencing Center for Infectious Disease"/>
            <person name="Wu L."/>
            <person name="Ma J."/>
        </authorList>
    </citation>
    <scope>NUCLEOTIDE SEQUENCE [LARGE SCALE GENOMIC DNA]</scope>
    <source>
        <strain evidence="2">JCM 18715</strain>
    </source>
</reference>
<dbReference type="SUPFAM" id="SSF48452">
    <property type="entry name" value="TPR-like"/>
    <property type="match status" value="1"/>
</dbReference>
<proteinExistence type="predicted"/>
<dbReference type="Proteomes" id="UP001500547">
    <property type="component" value="Unassembled WGS sequence"/>
</dbReference>
<dbReference type="InterPro" id="IPR011990">
    <property type="entry name" value="TPR-like_helical_dom_sf"/>
</dbReference>
<name>A0ABP9QLR9_9RHOO</name>
<dbReference type="SUPFAM" id="SSF53756">
    <property type="entry name" value="UDP-Glycosyltransferase/glycogen phosphorylase"/>
    <property type="match status" value="1"/>
</dbReference>
<dbReference type="InterPro" id="IPR030808">
    <property type="entry name" value="Glycosyl_04372"/>
</dbReference>
<sequence>MRFGLRYFRSLLTRDSYAQVLDRGLVALAAGKYRAADRTLKRAHRMKSGETQAFANRLLALLGKGDMKAAGRVADALLGAPMPEKNSNLIAAQALEQLGRFSDAADCVARAYAADTVETSLLELVGRLYWKGGAPDRARAAWAEWQVRENALAAKHAANDTRYLGLPWVGWIGNMCHLDVYQKARMLGLMPEHHAIILAPENRIANACLLDYWKEYFEVRVESPQTPGSETPFRWFAPIHTLQLKERCMYLYDLQAQVEHIWESQSRPPLLRLKDAHHEQGKLALSRLGIPHGSWYVCLHVREQGFWQEGGSRFHLPRCADIRKYAEAIRAIVAAGGWVIRMGDPSMSRLPAMQGVVDYAHSAERSDWMDVYLAASCRFMLAGNSGLVWLAKLFGRPVVGADWLPMGPLPPTSKDIVVPKRLYSRSERRFLNFREMIHGDLAYEWSGTLYERLKLAVHDANPSVLTAAVKQMLAETGAMEGVGDQSSPSLRDLALRSGFAANCRLATGFMQQHPEFMQ</sequence>
<comment type="caution">
    <text evidence="1">The sequence shown here is derived from an EMBL/GenBank/DDBJ whole genome shotgun (WGS) entry which is preliminary data.</text>
</comment>
<evidence type="ECO:0000313" key="1">
    <source>
        <dbReference type="EMBL" id="GAA5163808.1"/>
    </source>
</evidence>
<accession>A0ABP9QLR9</accession>